<evidence type="ECO:0000256" key="1">
    <source>
        <dbReference type="ARBA" id="ARBA00011073"/>
    </source>
</evidence>
<dbReference type="PANTHER" id="PTHR43399">
    <property type="entry name" value="SUBTILISIN-RELATED"/>
    <property type="match status" value="1"/>
</dbReference>
<feature type="domain" description="Peptidase S8/S53" evidence="6">
    <location>
        <begin position="230"/>
        <end position="495"/>
    </location>
</feature>
<dbReference type="Gene3D" id="2.60.120.380">
    <property type="match status" value="1"/>
</dbReference>
<feature type="active site" description="Charge relay system" evidence="5">
    <location>
        <position position="441"/>
    </location>
</feature>
<sequence>MKYPLLAAFSLFVSLKTSAQEIIRPVQLKSGALTTSKNLRNDVHLTDSLNKHHFRNRYYALIQFNKLPTAEERQRLAQEGVLLYNYIPNNSFLAEINDRLAPDQLKKNTIASIFTLEAKNKISPALQKQLGASMHDPDKLIAVSFYGNIDKATAIAELTQAGAQIRNTKIQPAHVVFIDATAAVVQKIAGLPFVAYISSQHMKPVPLNYNNRNASGLDILGYAGGRNLQGAGVTLGIGDEGDASTHIDNSVHLINRNQSVPTFHGTHVVGTLAGAGIVNPRFKGMAPKATVIGQYFSDIIVNSPYYVADYDMVITSNSYYSSSNGCVGEGEYDVMSSYIDNLTNTNPTLLHVFAAGNDGALACSPYPLQYATVKSGFQTGKNVLTVGAIDNTFSANTYVTAGFSSGGPVDDGRLKPEIVAGGYGINSTTLNNTYGTDYGTSMAAPTVAGAMGLLYERYRQLHSGANPTAVLIKAVACNGADDLGNPGPDFIYGFGHLNAVNAVEALENNTYFTGVTNNGGSQTFTITGVPAGTAQLKVLLNWNDPAAAAYASTTLVNNLDLTVTAPGAIIHRPLILDPSSANVTNVAVEGVDSRNNIEQVIINNPPAGNFTVTVNGTNVPEGPQDYVVAYQVIAPEVKVISPYTADTWVSGGTDYIRWSATDPNTNTFTIEISTDNGATWTTISNNVPATDRSYFYAAPYLGTENALIRISRNGTSYTAVGGRFTILSQPTLTLANACTGYVDMSWPAAAFATSYDIMQLKGSDLVVVANTTATNYTLGGLNKDSTYWLTVRSVLNSSPGRRAVAKSIIPTGGACASPTYDNDLTPDLLVAPVTGRRFTNSQLGISAPQVRIKNAGSVATSGTFNVTYQVNGGTPVTEATTQTIAANSTYTYTFASTYDFSVEGTYTIKAWVDFSSDPSHLNDTLTRVVKNLRNDPILLSPSYTEGFETAASQSYTNGTRGFTGLDRCDFFASTSNGRARPFVNTGMARTGNRAITLDQIMYNGVMQADTLITTFNLGNYTSGQQLWLSFYVQNQGVDFSAPNNKVWIRGSENDAWVPVYTLPINTTDFGIYRAATPVNITETLANASPAQTVSSSFQVKFGEQGYRSTNSVIIDGNLDDGYTFDDVTITMTTDDVTTRQLIAPSTGNICALSATEPVTVQVKNYSTGTLNNVPVSYQVDNGPVITETIPTLTAGQVLNYTFTQTANLASYKAYTLKTYVDYPTDTYRANDTITTSFLTKPLITSFPYLEGFESNNGNWYTGGINSSWQWGTPAKTIINKAANGTKAWVTNLTGNYNNNEYSYLYSPCFDLSGLTQPVFSFSHIFRTEDDCTCDFHWVEYSIDGQTWYRLGSTTGGTSWFDNITYQAFKISNPTWHVSSYNIPTHGTTVRFRIAMYADPGVTYEGVGIDDVHIFDKAPIYSGPSITSGLTQAVSGTGWTHFNAGGNRVVSINPHGQNLGNTDVRVYFNTGAVRNDSIQYYLDRNIVVQPANAPISPVSVRYYFLDTEAKNLINATGCSTCTTIQDAYAAGVTQYSYAPLEENGSLTDNLSGAYSYVAPANVDIIPYDNGYYAEYQVNHFSEFWINSAGPIPNQALPTEMGMFIVVRNNAAALLQWTTRQEGITSEFTIERSTDGSQYEAIGSVPATGNTTMTTKYTFTDKQMATGINYYRIKTVDKDGKYTYSHIRTLSYPDKDLIITLQPNPTVKGTVYVNTSVNCSRIEVRDAIGRLIKTVNVNGTYIPVDVRPLNKGMYFITVVTDNGSKVEKLFVE</sequence>
<dbReference type="PROSITE" id="PS51892">
    <property type="entry name" value="SUBTILASE"/>
    <property type="match status" value="1"/>
</dbReference>
<evidence type="ECO:0000256" key="3">
    <source>
        <dbReference type="ARBA" id="ARBA00022801"/>
    </source>
</evidence>
<dbReference type="Pfam" id="PF18962">
    <property type="entry name" value="Por_Secre_tail"/>
    <property type="match status" value="1"/>
</dbReference>
<keyword evidence="4 5" id="KW-0720">Serine protease</keyword>
<evidence type="ECO:0008006" key="11">
    <source>
        <dbReference type="Google" id="ProtNLM"/>
    </source>
</evidence>
<dbReference type="RefSeq" id="WP_014221752.1">
    <property type="nucleotide sequence ID" value="NZ_LWBO01000012.1"/>
</dbReference>
<comment type="caution">
    <text evidence="9">The sequence shown here is derived from an EMBL/GenBank/DDBJ whole genome shotgun (WGS) entry which is preliminary data.</text>
</comment>
<dbReference type="Proteomes" id="UP000192277">
    <property type="component" value="Unassembled WGS sequence"/>
</dbReference>
<dbReference type="InterPro" id="IPR034058">
    <property type="entry name" value="TagA/B/C/D_pept_dom"/>
</dbReference>
<dbReference type="Pfam" id="PF07705">
    <property type="entry name" value="CARDB"/>
    <property type="match status" value="1"/>
</dbReference>
<keyword evidence="10" id="KW-1185">Reference proteome</keyword>
<dbReference type="Pfam" id="PF00082">
    <property type="entry name" value="Peptidase_S8"/>
    <property type="match status" value="1"/>
</dbReference>
<feature type="active site" description="Charge relay system" evidence="5">
    <location>
        <position position="239"/>
    </location>
</feature>
<evidence type="ECO:0000256" key="2">
    <source>
        <dbReference type="ARBA" id="ARBA00022670"/>
    </source>
</evidence>
<dbReference type="Gene3D" id="2.60.120.260">
    <property type="entry name" value="Galactose-binding domain-like"/>
    <property type="match status" value="1"/>
</dbReference>
<proteinExistence type="inferred from homology"/>
<keyword evidence="2 5" id="KW-0645">Protease</keyword>
<evidence type="ECO:0000313" key="9">
    <source>
        <dbReference type="EMBL" id="OQP48547.1"/>
    </source>
</evidence>
<dbReference type="EMBL" id="LWBO01000012">
    <property type="protein sequence ID" value="OQP48547.1"/>
    <property type="molecule type" value="Genomic_DNA"/>
</dbReference>
<name>A0ABX3NY82_9BACT</name>
<dbReference type="CDD" id="cd04842">
    <property type="entry name" value="Peptidases_S8_Kp43_protease"/>
    <property type="match status" value="1"/>
</dbReference>
<dbReference type="PROSITE" id="PS00138">
    <property type="entry name" value="SUBTILASE_SER"/>
    <property type="match status" value="1"/>
</dbReference>
<dbReference type="InterPro" id="IPR000209">
    <property type="entry name" value="Peptidase_S8/S53_dom"/>
</dbReference>
<dbReference type="InterPro" id="IPR026444">
    <property type="entry name" value="Secre_tail"/>
</dbReference>
<comment type="similarity">
    <text evidence="1 5">Belongs to the peptidase S8 family.</text>
</comment>
<evidence type="ECO:0000259" key="6">
    <source>
        <dbReference type="Pfam" id="PF00082"/>
    </source>
</evidence>
<feature type="domain" description="Secretion system C-terminal sorting" evidence="8">
    <location>
        <begin position="1701"/>
        <end position="1769"/>
    </location>
</feature>
<keyword evidence="3 5" id="KW-0378">Hydrolase</keyword>
<accession>A0ABX3NY82</accession>
<feature type="domain" description="CARDB" evidence="7">
    <location>
        <begin position="826"/>
        <end position="915"/>
    </location>
</feature>
<dbReference type="InterPro" id="IPR008979">
    <property type="entry name" value="Galactose-bd-like_sf"/>
</dbReference>
<dbReference type="InterPro" id="IPR023828">
    <property type="entry name" value="Peptidase_S8_Ser-AS"/>
</dbReference>
<gene>
    <name evidence="9" type="ORF">A4D02_07505</name>
</gene>
<evidence type="ECO:0000256" key="4">
    <source>
        <dbReference type="ARBA" id="ARBA00022825"/>
    </source>
</evidence>
<feature type="active site" description="Charge relay system" evidence="5">
    <location>
        <position position="264"/>
    </location>
</feature>
<dbReference type="NCBIfam" id="TIGR04183">
    <property type="entry name" value="Por_Secre_tail"/>
    <property type="match status" value="1"/>
</dbReference>
<organism evidence="9 10">
    <name type="scientific">Niastella koreensis</name>
    <dbReference type="NCBI Taxonomy" id="354356"/>
    <lineage>
        <taxon>Bacteria</taxon>
        <taxon>Pseudomonadati</taxon>
        <taxon>Bacteroidota</taxon>
        <taxon>Chitinophagia</taxon>
        <taxon>Chitinophagales</taxon>
        <taxon>Chitinophagaceae</taxon>
        <taxon>Niastella</taxon>
    </lineage>
</organism>
<protein>
    <recommendedName>
        <fullName evidence="11">Peptidase S8 and S53 subtilisin kexin sedolisin</fullName>
    </recommendedName>
</protein>
<evidence type="ECO:0000259" key="8">
    <source>
        <dbReference type="Pfam" id="PF18962"/>
    </source>
</evidence>
<evidence type="ECO:0000259" key="7">
    <source>
        <dbReference type="Pfam" id="PF07705"/>
    </source>
</evidence>
<dbReference type="PRINTS" id="PR00723">
    <property type="entry name" value="SUBTILISIN"/>
</dbReference>
<dbReference type="InterPro" id="IPR015500">
    <property type="entry name" value="Peptidase_S8_subtilisin-rel"/>
</dbReference>
<dbReference type="Gene3D" id="2.60.40.10">
    <property type="entry name" value="Immunoglobulins"/>
    <property type="match status" value="3"/>
</dbReference>
<reference evidence="9 10" key="1">
    <citation type="submission" date="2016-04" db="EMBL/GenBank/DDBJ databases">
        <authorList>
            <person name="Chen L."/>
            <person name="Zhuang W."/>
            <person name="Wang G."/>
        </authorList>
    </citation>
    <scope>NUCLEOTIDE SEQUENCE [LARGE SCALE GENOMIC DNA]</scope>
    <source>
        <strain evidence="10">GR20</strain>
    </source>
</reference>
<dbReference type="PANTHER" id="PTHR43399:SF4">
    <property type="entry name" value="CELL WALL-ASSOCIATED PROTEASE"/>
    <property type="match status" value="1"/>
</dbReference>
<dbReference type="InterPro" id="IPR011635">
    <property type="entry name" value="CARDB"/>
</dbReference>
<dbReference type="InterPro" id="IPR051048">
    <property type="entry name" value="Peptidase_S8/S53_subtilisin"/>
</dbReference>
<evidence type="ECO:0000256" key="5">
    <source>
        <dbReference type="PROSITE-ProRule" id="PRU01240"/>
    </source>
</evidence>
<dbReference type="SUPFAM" id="SSF49785">
    <property type="entry name" value="Galactose-binding domain-like"/>
    <property type="match status" value="1"/>
</dbReference>
<dbReference type="InterPro" id="IPR013783">
    <property type="entry name" value="Ig-like_fold"/>
</dbReference>
<dbReference type="SUPFAM" id="SSF52743">
    <property type="entry name" value="Subtilisin-like"/>
    <property type="match status" value="1"/>
</dbReference>
<evidence type="ECO:0000313" key="10">
    <source>
        <dbReference type="Proteomes" id="UP000192277"/>
    </source>
</evidence>
<dbReference type="Gene3D" id="3.40.50.200">
    <property type="entry name" value="Peptidase S8/S53 domain"/>
    <property type="match status" value="1"/>
</dbReference>
<dbReference type="InterPro" id="IPR036852">
    <property type="entry name" value="Peptidase_S8/S53_dom_sf"/>
</dbReference>